<dbReference type="Proteomes" id="UP000594468">
    <property type="component" value="Chromosome"/>
</dbReference>
<evidence type="ECO:0000256" key="1">
    <source>
        <dbReference type="SAM" id="Phobius"/>
    </source>
</evidence>
<keyword evidence="1" id="KW-0472">Membrane</keyword>
<evidence type="ECO:0000313" key="3">
    <source>
        <dbReference type="Proteomes" id="UP000594468"/>
    </source>
</evidence>
<organism evidence="2 3">
    <name type="scientific">Phototrophicus methaneseepsis</name>
    <dbReference type="NCBI Taxonomy" id="2710758"/>
    <lineage>
        <taxon>Bacteria</taxon>
        <taxon>Bacillati</taxon>
        <taxon>Chloroflexota</taxon>
        <taxon>Candidatus Thermofontia</taxon>
        <taxon>Phototrophicales</taxon>
        <taxon>Phototrophicaceae</taxon>
        <taxon>Phototrophicus</taxon>
    </lineage>
</organism>
<keyword evidence="3" id="KW-1185">Reference proteome</keyword>
<proteinExistence type="predicted"/>
<dbReference type="EMBL" id="CP062983">
    <property type="protein sequence ID" value="QPC82703.1"/>
    <property type="molecule type" value="Genomic_DNA"/>
</dbReference>
<dbReference type="RefSeq" id="WP_195170772.1">
    <property type="nucleotide sequence ID" value="NZ_CP062983.1"/>
</dbReference>
<name>A0A7S8E9E8_9CHLR</name>
<feature type="transmembrane region" description="Helical" evidence="1">
    <location>
        <begin position="6"/>
        <end position="26"/>
    </location>
</feature>
<sequence>MTGTPMLEIGLIALATLATGGLIALARTRWQQQSFRKPTPQAQLEALERTQFRKPYLNLAQAGLYRFGTPSQLGSMQGFNHLHLEYGDLVLQDARTKHLLYFPLMSIQWVSAISLQPGDISELTIHLERNGIWHLLTLRLPQMEMGMLVKLLRQAVHPSRRNIGNAPQAPIGPIEAFYTEQTLQGETRLGQGIGLYLLPHLLVVLKGERVQAKLDLSSIRRVLAVERSMKTLDNVFKRHTPDGMIRLYSMSETVAFALVQYREMADEIGALSRCPVEHVYRDDKVNKI</sequence>
<dbReference type="AlphaFoldDB" id="A0A7S8E9E8"/>
<protein>
    <submittedName>
        <fullName evidence="2">Uncharacterized protein</fullName>
    </submittedName>
</protein>
<evidence type="ECO:0000313" key="2">
    <source>
        <dbReference type="EMBL" id="QPC82703.1"/>
    </source>
</evidence>
<keyword evidence="1" id="KW-0812">Transmembrane</keyword>
<dbReference type="KEGG" id="pmet:G4Y79_23965"/>
<reference evidence="2 3" key="1">
    <citation type="submission" date="2020-02" db="EMBL/GenBank/DDBJ databases">
        <authorList>
            <person name="Zheng R.K."/>
            <person name="Sun C.M."/>
        </authorList>
    </citation>
    <scope>NUCLEOTIDE SEQUENCE [LARGE SCALE GENOMIC DNA]</scope>
    <source>
        <strain evidence="3">rifampicinis</strain>
    </source>
</reference>
<accession>A0A7S8E9E8</accession>
<keyword evidence="1" id="KW-1133">Transmembrane helix</keyword>
<gene>
    <name evidence="2" type="ORF">G4Y79_23965</name>
</gene>